<proteinExistence type="predicted"/>
<evidence type="ECO:0000313" key="2">
    <source>
        <dbReference type="WBParaSite" id="RSKR_0001164400.1"/>
    </source>
</evidence>
<accession>A0AC35UHH4</accession>
<dbReference type="Proteomes" id="UP000095286">
    <property type="component" value="Unplaced"/>
</dbReference>
<dbReference type="WBParaSite" id="RSKR_0001164400.1">
    <property type="protein sequence ID" value="RSKR_0001164400.1"/>
    <property type="gene ID" value="RSKR_0001164400"/>
</dbReference>
<evidence type="ECO:0000313" key="1">
    <source>
        <dbReference type="Proteomes" id="UP000095286"/>
    </source>
</evidence>
<name>A0AC35UHH4_9BILA</name>
<sequence>MASFSNKVQTYPYYIKYVKDLATAKNTLSEAITIDSNHEDTVHRREAILRYKTAISQFQSCQRISLAGRIPQAEKETYESTKAAVERYIKNTSERVRYLVSKITPPPIKPIAASTTSSNKSGLLKGVEPKYGEMLLDTVLENTNTKFDDVNGNECAKRALEEAVIFPFLNPTIFTGLRNPTSGLLLFGPPGNGKTMLAKAVATESKCTFFNISAADLTDKFFGVSEKLIASLFTIARNAQPSIIFIDEIDSILTERSNSDSDVGRRIKTQFLIQLDGCATQSTDRILVMGATNRPFDLDEGVLRRFPKRIFIDLPDENARMQCIRKVLEKHNTPSSLTASDLKGIARATTNYTNADLTSLCAEASMVPLRSITRDKITKISPKQIRPLNINDFSEALKAIRPSNNSENLQKLLEFARKSGQISENSLSARS</sequence>
<reference evidence="2" key="1">
    <citation type="submission" date="2016-11" db="UniProtKB">
        <authorList>
            <consortium name="WormBaseParasite"/>
        </authorList>
    </citation>
    <scope>IDENTIFICATION</scope>
    <source>
        <strain evidence="2">KR3021</strain>
    </source>
</reference>
<organism evidence="1 2">
    <name type="scientific">Rhabditophanes sp. KR3021</name>
    <dbReference type="NCBI Taxonomy" id="114890"/>
    <lineage>
        <taxon>Eukaryota</taxon>
        <taxon>Metazoa</taxon>
        <taxon>Ecdysozoa</taxon>
        <taxon>Nematoda</taxon>
        <taxon>Chromadorea</taxon>
        <taxon>Rhabditida</taxon>
        <taxon>Tylenchina</taxon>
        <taxon>Panagrolaimomorpha</taxon>
        <taxon>Strongyloidoidea</taxon>
        <taxon>Alloionematidae</taxon>
        <taxon>Rhabditophanes</taxon>
    </lineage>
</organism>
<protein>
    <submittedName>
        <fullName evidence="2">AAA domain-containing protein</fullName>
    </submittedName>
</protein>